<protein>
    <recommendedName>
        <fullName evidence="6">Ubiquitin-like protease family profile domain-containing protein</fullName>
    </recommendedName>
</protein>
<dbReference type="Pfam" id="PF02902">
    <property type="entry name" value="Peptidase_C48"/>
    <property type="match status" value="1"/>
</dbReference>
<dbReference type="GO" id="GO:0006508">
    <property type="term" value="P:proteolysis"/>
    <property type="evidence" value="ECO:0007669"/>
    <property type="project" value="UniProtKB-KW"/>
</dbReference>
<evidence type="ECO:0000259" key="6">
    <source>
        <dbReference type="Pfam" id="PF02902"/>
    </source>
</evidence>
<dbReference type="InterPro" id="IPR003653">
    <property type="entry name" value="Peptidase_C48_C"/>
</dbReference>
<dbReference type="Proteomes" id="UP000007015">
    <property type="component" value="Chromosome 2"/>
</dbReference>
<dbReference type="Gramene" id="BGIOSGA006494-TA">
    <property type="protein sequence ID" value="BGIOSGA006494-PA"/>
    <property type="gene ID" value="BGIOSGA006494"/>
</dbReference>
<evidence type="ECO:0000313" key="7">
    <source>
        <dbReference type="EMBL" id="EAY85813.1"/>
    </source>
</evidence>
<evidence type="ECO:0000256" key="3">
    <source>
        <dbReference type="ARBA" id="ARBA00022801"/>
    </source>
</evidence>
<dbReference type="PANTHER" id="PTHR12606">
    <property type="entry name" value="SENTRIN/SUMO-SPECIFIC PROTEASE"/>
    <property type="match status" value="1"/>
</dbReference>
<organism evidence="7 8">
    <name type="scientific">Oryza sativa subsp. indica</name>
    <name type="common">Rice</name>
    <dbReference type="NCBI Taxonomy" id="39946"/>
    <lineage>
        <taxon>Eukaryota</taxon>
        <taxon>Viridiplantae</taxon>
        <taxon>Streptophyta</taxon>
        <taxon>Embryophyta</taxon>
        <taxon>Tracheophyta</taxon>
        <taxon>Spermatophyta</taxon>
        <taxon>Magnoliopsida</taxon>
        <taxon>Liliopsida</taxon>
        <taxon>Poales</taxon>
        <taxon>Poaceae</taxon>
        <taxon>BOP clade</taxon>
        <taxon>Oryzoideae</taxon>
        <taxon>Oryzeae</taxon>
        <taxon>Oryzinae</taxon>
        <taxon>Oryza</taxon>
        <taxon>Oryza sativa</taxon>
    </lineage>
</organism>
<evidence type="ECO:0000256" key="4">
    <source>
        <dbReference type="ARBA" id="ARBA00022807"/>
    </source>
</evidence>
<reference evidence="7 8" key="1">
    <citation type="journal article" date="2005" name="PLoS Biol.">
        <title>The genomes of Oryza sativa: a history of duplications.</title>
        <authorList>
            <person name="Yu J."/>
            <person name="Wang J."/>
            <person name="Lin W."/>
            <person name="Li S."/>
            <person name="Li H."/>
            <person name="Zhou J."/>
            <person name="Ni P."/>
            <person name="Dong W."/>
            <person name="Hu S."/>
            <person name="Zeng C."/>
            <person name="Zhang J."/>
            <person name="Zhang Y."/>
            <person name="Li R."/>
            <person name="Xu Z."/>
            <person name="Li S."/>
            <person name="Li X."/>
            <person name="Zheng H."/>
            <person name="Cong L."/>
            <person name="Lin L."/>
            <person name="Yin J."/>
            <person name="Geng J."/>
            <person name="Li G."/>
            <person name="Shi J."/>
            <person name="Liu J."/>
            <person name="Lv H."/>
            <person name="Li J."/>
            <person name="Wang J."/>
            <person name="Deng Y."/>
            <person name="Ran L."/>
            <person name="Shi X."/>
            <person name="Wang X."/>
            <person name="Wu Q."/>
            <person name="Li C."/>
            <person name="Ren X."/>
            <person name="Wang J."/>
            <person name="Wang X."/>
            <person name="Li D."/>
            <person name="Liu D."/>
            <person name="Zhang X."/>
            <person name="Ji Z."/>
            <person name="Zhao W."/>
            <person name="Sun Y."/>
            <person name="Zhang Z."/>
            <person name="Bao J."/>
            <person name="Han Y."/>
            <person name="Dong L."/>
            <person name="Ji J."/>
            <person name="Chen P."/>
            <person name="Wu S."/>
            <person name="Liu J."/>
            <person name="Xiao Y."/>
            <person name="Bu D."/>
            <person name="Tan J."/>
            <person name="Yang L."/>
            <person name="Ye C."/>
            <person name="Zhang J."/>
            <person name="Xu J."/>
            <person name="Zhou Y."/>
            <person name="Yu Y."/>
            <person name="Zhang B."/>
            <person name="Zhuang S."/>
            <person name="Wei H."/>
            <person name="Liu B."/>
            <person name="Lei M."/>
            <person name="Yu H."/>
            <person name="Li Y."/>
            <person name="Xu H."/>
            <person name="Wei S."/>
            <person name="He X."/>
            <person name="Fang L."/>
            <person name="Zhang Z."/>
            <person name="Zhang Y."/>
            <person name="Huang X."/>
            <person name="Su Z."/>
            <person name="Tong W."/>
            <person name="Li J."/>
            <person name="Tong Z."/>
            <person name="Li S."/>
            <person name="Ye J."/>
            <person name="Wang L."/>
            <person name="Fang L."/>
            <person name="Lei T."/>
            <person name="Chen C."/>
            <person name="Chen H."/>
            <person name="Xu Z."/>
            <person name="Li H."/>
            <person name="Huang H."/>
            <person name="Zhang F."/>
            <person name="Xu H."/>
            <person name="Li N."/>
            <person name="Zhao C."/>
            <person name="Li S."/>
            <person name="Dong L."/>
            <person name="Huang Y."/>
            <person name="Li L."/>
            <person name="Xi Y."/>
            <person name="Qi Q."/>
            <person name="Li W."/>
            <person name="Zhang B."/>
            <person name="Hu W."/>
            <person name="Zhang Y."/>
            <person name="Tian X."/>
            <person name="Jiao Y."/>
            <person name="Liang X."/>
            <person name="Jin J."/>
            <person name="Gao L."/>
            <person name="Zheng W."/>
            <person name="Hao B."/>
            <person name="Liu S."/>
            <person name="Wang W."/>
            <person name="Yuan L."/>
            <person name="Cao M."/>
            <person name="McDermott J."/>
            <person name="Samudrala R."/>
            <person name="Wang J."/>
            <person name="Wong G.K."/>
            <person name="Yang H."/>
        </authorList>
    </citation>
    <scope>NUCLEOTIDE SEQUENCE [LARGE SCALE GENOMIC DNA]</scope>
    <source>
        <strain evidence="8">cv. 93-11</strain>
    </source>
</reference>
<comment type="similarity">
    <text evidence="1">Belongs to the peptidase C48 family.</text>
</comment>
<evidence type="ECO:0000256" key="5">
    <source>
        <dbReference type="SAM" id="MobiDB-lite"/>
    </source>
</evidence>
<proteinExistence type="inferred from homology"/>
<dbReference type="AlphaFoldDB" id="A2X4Q3"/>
<dbReference type="Gene3D" id="3.40.395.10">
    <property type="entry name" value="Adenoviral Proteinase, Chain A"/>
    <property type="match status" value="1"/>
</dbReference>
<keyword evidence="2" id="KW-0645">Protease</keyword>
<dbReference type="InterPro" id="IPR038765">
    <property type="entry name" value="Papain-like_cys_pep_sf"/>
</dbReference>
<dbReference type="OMA" id="HECYLEE"/>
<keyword evidence="3" id="KW-0378">Hydrolase</keyword>
<evidence type="ECO:0000256" key="2">
    <source>
        <dbReference type="ARBA" id="ARBA00022670"/>
    </source>
</evidence>
<dbReference type="SUPFAM" id="SSF54001">
    <property type="entry name" value="Cysteine proteinases"/>
    <property type="match status" value="1"/>
</dbReference>
<feature type="region of interest" description="Disordered" evidence="5">
    <location>
        <begin position="1"/>
        <end position="24"/>
    </location>
</feature>
<feature type="domain" description="Ubiquitin-like protease family profile" evidence="6">
    <location>
        <begin position="184"/>
        <end position="274"/>
    </location>
</feature>
<sequence length="350" mass="40911">MSLPKKTMNASITSLFGPKKPEEPKIPIPPHVIEHFIKCAQPKSPKKPISDFRRILGKKDLQAQSRELYLEQKASKEADFCKSAGLKSLDNLDELQEAPIVMQFQLGQPMVLDTEIESLGTQAHWLHECYLEEAKKGVGMFGSYYTDVDFHHPSNTCFVDFKELFQLYQRRELAIYLLQLWSFHHWILLVINIDDSAICIYDSLRRGIDKYQTILSALNKAYKKYRRSERSYGRCMIDATEFRVFEHKYILRQPEATYLCGFYIMRYMLYFVQDGYNHCNAEKLGLDTSEILPHVFKTLTDEFCRFIRHYVIDPTGEYNINKVPKRVQSFAPPPRDQAATKLAPRKRKTN</sequence>
<feature type="region of interest" description="Disordered" evidence="5">
    <location>
        <begin position="327"/>
        <end position="350"/>
    </location>
</feature>
<dbReference type="EMBL" id="CM000127">
    <property type="protein sequence ID" value="EAY85813.1"/>
    <property type="molecule type" value="Genomic_DNA"/>
</dbReference>
<keyword evidence="4" id="KW-0788">Thiol protease</keyword>
<evidence type="ECO:0000256" key="1">
    <source>
        <dbReference type="ARBA" id="ARBA00005234"/>
    </source>
</evidence>
<dbReference type="HOGENOM" id="CLU_068155_0_0_1"/>
<name>A2X4Q3_ORYSI</name>
<gene>
    <name evidence="7" type="ORF">OsI_07172</name>
</gene>
<accession>A2X4Q3</accession>
<evidence type="ECO:0000313" key="8">
    <source>
        <dbReference type="Proteomes" id="UP000007015"/>
    </source>
</evidence>
<dbReference type="GO" id="GO:0008234">
    <property type="term" value="F:cysteine-type peptidase activity"/>
    <property type="evidence" value="ECO:0007669"/>
    <property type="project" value="UniProtKB-KW"/>
</dbReference>
<dbReference type="PANTHER" id="PTHR12606:SF141">
    <property type="entry name" value="GH15225P-RELATED"/>
    <property type="match status" value="1"/>
</dbReference>
<keyword evidence="8" id="KW-1185">Reference proteome</keyword>